<gene>
    <name evidence="2" type="ORF">DXA68_05195</name>
</gene>
<dbReference type="AlphaFoldDB" id="A0A413H8M3"/>
<keyword evidence="2" id="KW-0808">Transferase</keyword>
<comment type="caution">
    <text evidence="2">The sequence shown here is derived from an EMBL/GenBank/DDBJ whole genome shotgun (WGS) entry which is preliminary data.</text>
</comment>
<dbReference type="GO" id="GO:0016757">
    <property type="term" value="F:glycosyltransferase activity"/>
    <property type="evidence" value="ECO:0007669"/>
    <property type="project" value="InterPro"/>
</dbReference>
<evidence type="ECO:0000313" key="2">
    <source>
        <dbReference type="EMBL" id="RGX79992.1"/>
    </source>
</evidence>
<dbReference type="Pfam" id="PF00534">
    <property type="entry name" value="Glycos_transf_1"/>
    <property type="match status" value="1"/>
</dbReference>
<feature type="domain" description="Glycosyl transferase family 1" evidence="1">
    <location>
        <begin position="189"/>
        <end position="335"/>
    </location>
</feature>
<dbReference type="EMBL" id="QSCF01000006">
    <property type="protein sequence ID" value="RGX79992.1"/>
    <property type="molecule type" value="Genomic_DNA"/>
</dbReference>
<dbReference type="CDD" id="cd03811">
    <property type="entry name" value="GT4_GT28_WabH-like"/>
    <property type="match status" value="1"/>
</dbReference>
<dbReference type="OrthoDB" id="9811239at2"/>
<protein>
    <submittedName>
        <fullName evidence="2">Glycosyltransferase</fullName>
    </submittedName>
</protein>
<reference evidence="2 3" key="1">
    <citation type="submission" date="2018-08" db="EMBL/GenBank/DDBJ databases">
        <title>A genome reference for cultivated species of the human gut microbiota.</title>
        <authorList>
            <person name="Zou Y."/>
            <person name="Xue W."/>
            <person name="Luo G."/>
        </authorList>
    </citation>
    <scope>NUCLEOTIDE SEQUENCE [LARGE SCALE GENOMIC DNA]</scope>
    <source>
        <strain evidence="2 3">OF03-9BH</strain>
    </source>
</reference>
<dbReference type="Gene3D" id="3.40.50.2000">
    <property type="entry name" value="Glycogen Phosphorylase B"/>
    <property type="match status" value="2"/>
</dbReference>
<evidence type="ECO:0000259" key="1">
    <source>
        <dbReference type="Pfam" id="PF00534"/>
    </source>
</evidence>
<organism evidence="2 3">
    <name type="scientific">Bacteroides stercorirosoris</name>
    <dbReference type="NCBI Taxonomy" id="871324"/>
    <lineage>
        <taxon>Bacteria</taxon>
        <taxon>Pseudomonadati</taxon>
        <taxon>Bacteroidota</taxon>
        <taxon>Bacteroidia</taxon>
        <taxon>Bacteroidales</taxon>
        <taxon>Bacteroidaceae</taxon>
        <taxon>Bacteroides</taxon>
    </lineage>
</organism>
<dbReference type="PANTHER" id="PTHR12526">
    <property type="entry name" value="GLYCOSYLTRANSFERASE"/>
    <property type="match status" value="1"/>
</dbReference>
<evidence type="ECO:0000313" key="3">
    <source>
        <dbReference type="Proteomes" id="UP000286075"/>
    </source>
</evidence>
<sequence length="360" mass="41756">MRKKKICMMYNHFQLQDGVNRSAMAIANELAKRNDVEITLIPIFKFDKECFRYLDKQVVVKPVFRTYFRGFTKIVSKIPSKLMYNIWISDKYDVNIAFQYGHSMRIVSSGVNTKHKSIAWMHCYDEGLLYKREYEKIGNVVCVSQCNAGRLRKELPTINVDYNYNPIDNNSVREQGRQPIPQQRPVCTLFVSVARMSPEKGYDNLLQCVSRLKQDGYIFHLWLVGDGPILRNLIEKAKKLQIEKFVTFWGQQLNPHAFVSKADVYICSSTVEGYSTACTEAIMQEVPVLTTNCSGGEEMIKESECGLLFGMDEESIYSAMKSVLDNPTIINDWKQTLKVTRERFSPNYRFKRFLKIVELE</sequence>
<dbReference type="PANTHER" id="PTHR12526:SF630">
    <property type="entry name" value="GLYCOSYLTRANSFERASE"/>
    <property type="match status" value="1"/>
</dbReference>
<accession>A0A413H8M3</accession>
<dbReference type="InterPro" id="IPR001296">
    <property type="entry name" value="Glyco_trans_1"/>
</dbReference>
<name>A0A413H8M3_9BACE</name>
<dbReference type="SUPFAM" id="SSF53756">
    <property type="entry name" value="UDP-Glycosyltransferase/glycogen phosphorylase"/>
    <property type="match status" value="1"/>
</dbReference>
<proteinExistence type="predicted"/>
<dbReference type="Proteomes" id="UP000286075">
    <property type="component" value="Unassembled WGS sequence"/>
</dbReference>